<dbReference type="EnsemblPlants" id="OBART04G02600.1">
    <property type="protein sequence ID" value="OBART04G02600.1"/>
    <property type="gene ID" value="OBART04G02600"/>
</dbReference>
<evidence type="ECO:0000313" key="3">
    <source>
        <dbReference type="Proteomes" id="UP000026960"/>
    </source>
</evidence>
<reference evidence="2" key="2">
    <citation type="submission" date="2015-03" db="UniProtKB">
        <authorList>
            <consortium name="EnsemblPlants"/>
        </authorList>
    </citation>
    <scope>IDENTIFICATION</scope>
</reference>
<protein>
    <submittedName>
        <fullName evidence="2">Uncharacterized protein</fullName>
    </submittedName>
</protein>
<proteinExistence type="predicted"/>
<evidence type="ECO:0000313" key="2">
    <source>
        <dbReference type="EnsemblPlants" id="OBART04G02600.1"/>
    </source>
</evidence>
<reference evidence="2" key="1">
    <citation type="journal article" date="2009" name="Rice">
        <title>De Novo Next Generation Sequencing of Plant Genomes.</title>
        <authorList>
            <person name="Rounsley S."/>
            <person name="Marri P.R."/>
            <person name="Yu Y."/>
            <person name="He R."/>
            <person name="Sisneros N."/>
            <person name="Goicoechea J.L."/>
            <person name="Lee S.J."/>
            <person name="Angelova A."/>
            <person name="Kudrna D."/>
            <person name="Luo M."/>
            <person name="Affourtit J."/>
            <person name="Desany B."/>
            <person name="Knight J."/>
            <person name="Niazi F."/>
            <person name="Egholm M."/>
            <person name="Wing R.A."/>
        </authorList>
    </citation>
    <scope>NUCLEOTIDE SEQUENCE [LARGE SCALE GENOMIC DNA]</scope>
    <source>
        <strain evidence="2">cv. IRGC 105608</strain>
    </source>
</reference>
<keyword evidence="3" id="KW-1185">Reference proteome</keyword>
<dbReference type="Proteomes" id="UP000026960">
    <property type="component" value="Chromosome 4"/>
</dbReference>
<dbReference type="AlphaFoldDB" id="A0A0D3FSJ9"/>
<dbReference type="HOGENOM" id="CLU_2708702_0_0_1"/>
<organism evidence="2">
    <name type="scientific">Oryza barthii</name>
    <dbReference type="NCBI Taxonomy" id="65489"/>
    <lineage>
        <taxon>Eukaryota</taxon>
        <taxon>Viridiplantae</taxon>
        <taxon>Streptophyta</taxon>
        <taxon>Embryophyta</taxon>
        <taxon>Tracheophyta</taxon>
        <taxon>Spermatophyta</taxon>
        <taxon>Magnoliopsida</taxon>
        <taxon>Liliopsida</taxon>
        <taxon>Poales</taxon>
        <taxon>Poaceae</taxon>
        <taxon>BOP clade</taxon>
        <taxon>Oryzoideae</taxon>
        <taxon>Oryzeae</taxon>
        <taxon>Oryzinae</taxon>
        <taxon>Oryza</taxon>
    </lineage>
</organism>
<accession>A0A0D3FSJ9</accession>
<evidence type="ECO:0000256" key="1">
    <source>
        <dbReference type="SAM" id="MobiDB-lite"/>
    </source>
</evidence>
<sequence length="73" mass="7830">MRIHRPPVLGSLSGARIQQPPSSGTAWREREGRQHADLLASVVGSGGGGLRRAGARTAGLGERERMHASFWDL</sequence>
<feature type="region of interest" description="Disordered" evidence="1">
    <location>
        <begin position="1"/>
        <end position="31"/>
    </location>
</feature>
<name>A0A0D3FSJ9_9ORYZ</name>
<dbReference type="Gramene" id="OBART04G02600.1">
    <property type="protein sequence ID" value="OBART04G02600.1"/>
    <property type="gene ID" value="OBART04G02600"/>
</dbReference>
<dbReference type="PaxDb" id="65489-OBART04G02600.1"/>